<keyword evidence="2" id="KW-1185">Reference proteome</keyword>
<proteinExistence type="predicted"/>
<dbReference type="EMBL" id="CM043022">
    <property type="protein sequence ID" value="KAI4455812.1"/>
    <property type="molecule type" value="Genomic_DNA"/>
</dbReference>
<sequence length="147" mass="16013">MPGSICRNPFYGNIHLAALILARGGSKSIPLKNISLVGNKTLLERSLQAIKETEGFSSVWVSTDHPKITEVAIRNNVNVHINSDVNVQDTSTSIAAVQHFLKHHRDVDVVGLIQCTSPFLTASYLSQAVNAVKSGKECAFSVTRYTH</sequence>
<reference evidence="1" key="1">
    <citation type="submission" date="2022-04" db="EMBL/GenBank/DDBJ databases">
        <title>Chromosome-scale genome assembly of Holotrichia oblita Faldermann.</title>
        <authorList>
            <person name="Rongchong L."/>
        </authorList>
    </citation>
    <scope>NUCLEOTIDE SEQUENCE</scope>
    <source>
        <strain evidence="1">81SQS9</strain>
    </source>
</reference>
<dbReference type="Proteomes" id="UP001056778">
    <property type="component" value="Chromosome 8"/>
</dbReference>
<comment type="caution">
    <text evidence="1">The sequence shown here is derived from an EMBL/GenBank/DDBJ whole genome shotgun (WGS) entry which is preliminary data.</text>
</comment>
<accession>A0ACB9SLD6</accession>
<gene>
    <name evidence="1" type="ORF">MML48_8g00011336</name>
</gene>
<evidence type="ECO:0000313" key="2">
    <source>
        <dbReference type="Proteomes" id="UP001056778"/>
    </source>
</evidence>
<evidence type="ECO:0000313" key="1">
    <source>
        <dbReference type="EMBL" id="KAI4455812.1"/>
    </source>
</evidence>
<name>A0ACB9SLD6_HOLOL</name>
<organism evidence="1 2">
    <name type="scientific">Holotrichia oblita</name>
    <name type="common">Chafer beetle</name>
    <dbReference type="NCBI Taxonomy" id="644536"/>
    <lineage>
        <taxon>Eukaryota</taxon>
        <taxon>Metazoa</taxon>
        <taxon>Ecdysozoa</taxon>
        <taxon>Arthropoda</taxon>
        <taxon>Hexapoda</taxon>
        <taxon>Insecta</taxon>
        <taxon>Pterygota</taxon>
        <taxon>Neoptera</taxon>
        <taxon>Endopterygota</taxon>
        <taxon>Coleoptera</taxon>
        <taxon>Polyphaga</taxon>
        <taxon>Scarabaeiformia</taxon>
        <taxon>Scarabaeidae</taxon>
        <taxon>Melolonthinae</taxon>
        <taxon>Holotrichia</taxon>
    </lineage>
</organism>
<protein>
    <submittedName>
        <fullName evidence="1">Had superfamily members cmas and kdsc</fullName>
    </submittedName>
</protein>